<evidence type="ECO:0000256" key="2">
    <source>
        <dbReference type="ARBA" id="ARBA00006386"/>
    </source>
</evidence>
<dbReference type="RefSeq" id="WP_127751126.1">
    <property type="nucleotide sequence ID" value="NZ_CP033220.1"/>
</dbReference>
<evidence type="ECO:0000256" key="4">
    <source>
        <dbReference type="ARBA" id="ARBA00022692"/>
    </source>
</evidence>
<evidence type="ECO:0008006" key="10">
    <source>
        <dbReference type="Google" id="ProtNLM"/>
    </source>
</evidence>
<proteinExistence type="inferred from homology"/>
<evidence type="ECO:0000313" key="9">
    <source>
        <dbReference type="Proteomes" id="UP000283063"/>
    </source>
</evidence>
<keyword evidence="6 7" id="KW-0472">Membrane</keyword>
<name>A0A3T0N983_9RHOB</name>
<dbReference type="OrthoDB" id="1488578at2"/>
<dbReference type="KEGG" id="sedi:EBB79_21840"/>
<feature type="transmembrane region" description="Helical" evidence="7">
    <location>
        <begin position="81"/>
        <end position="99"/>
    </location>
</feature>
<keyword evidence="9" id="KW-1185">Reference proteome</keyword>
<evidence type="ECO:0000256" key="7">
    <source>
        <dbReference type="SAM" id="Phobius"/>
    </source>
</evidence>
<feature type="transmembrane region" description="Helical" evidence="7">
    <location>
        <begin position="254"/>
        <end position="276"/>
    </location>
</feature>
<comment type="subcellular location">
    <subcellularLocation>
        <location evidence="1">Cell membrane</location>
        <topology evidence="1">Multi-pass membrane protein</topology>
    </subcellularLocation>
</comment>
<comment type="similarity">
    <text evidence="2">Belongs to the UPF0718 family.</text>
</comment>
<sequence>MIISAYPKRVFLALLILGALAFLFWTGSRYPALSEKAIMSGAIQLEDPLSFEAWFPLEADMVLWQRVFYSTLNWLHTNQQGMTFGILFAAGFMTLLAYLPRKSFQGGFANAMLGLGIGAPLGVCANCAAPIGRGVYAAGMRAETALAAMVASPTLNVVVLSMLFSLMPFYMAVTKLGLSLFVILVAVPLLCRWLPQVQLGASQDIGGKIQAEVQPPKRTSQSPAWNSPALAAVQPDESFIAAILGVARTYLTHLWYIIRLTVPMMLLAGLLGALVATLFPQDLVVDLGFGILALTALTLIALFCRCPWGLTWCFAVPCSPLGWPMVMSWPHFSPWAVSRSILP</sequence>
<keyword evidence="5 7" id="KW-1133">Transmembrane helix</keyword>
<keyword evidence="8" id="KW-0614">Plasmid</keyword>
<feature type="transmembrane region" description="Helical" evidence="7">
    <location>
        <begin position="309"/>
        <end position="329"/>
    </location>
</feature>
<feature type="transmembrane region" description="Helical" evidence="7">
    <location>
        <begin position="111"/>
        <end position="132"/>
    </location>
</feature>
<reference evidence="8 9" key="1">
    <citation type="submission" date="2018-10" db="EMBL/GenBank/DDBJ databases">
        <title>Parasedimentitalea marina sp. nov., a psychrophilic bacterium isolated from deep seawater of the New Britain Trench.</title>
        <authorList>
            <person name="Cao J."/>
        </authorList>
    </citation>
    <scope>NUCLEOTIDE SEQUENCE [LARGE SCALE GENOMIC DNA]</scope>
    <source>
        <strain evidence="8 9">W43</strain>
        <plasmid evidence="8 9">pW43A</plasmid>
    </source>
</reference>
<evidence type="ECO:0000256" key="6">
    <source>
        <dbReference type="ARBA" id="ARBA00023136"/>
    </source>
</evidence>
<keyword evidence="4 7" id="KW-0812">Transmembrane</keyword>
<evidence type="ECO:0000313" key="8">
    <source>
        <dbReference type="EMBL" id="AZV80614.1"/>
    </source>
</evidence>
<dbReference type="AlphaFoldDB" id="A0A3T0N983"/>
<keyword evidence="3" id="KW-1003">Cell membrane</keyword>
<dbReference type="Pfam" id="PF03773">
    <property type="entry name" value="ArsP_1"/>
    <property type="match status" value="1"/>
</dbReference>
<feature type="transmembrane region" description="Helical" evidence="7">
    <location>
        <begin position="176"/>
        <end position="195"/>
    </location>
</feature>
<organism evidence="8 9">
    <name type="scientific">Parasedimentitalea marina</name>
    <dbReference type="NCBI Taxonomy" id="2483033"/>
    <lineage>
        <taxon>Bacteria</taxon>
        <taxon>Pseudomonadati</taxon>
        <taxon>Pseudomonadota</taxon>
        <taxon>Alphaproteobacteria</taxon>
        <taxon>Rhodobacterales</taxon>
        <taxon>Paracoccaceae</taxon>
        <taxon>Parasedimentitalea</taxon>
    </lineage>
</organism>
<protein>
    <recommendedName>
        <fullName evidence="10">Permease</fullName>
    </recommendedName>
</protein>
<gene>
    <name evidence="8" type="ORF">EBB79_21840</name>
</gene>
<accession>A0A3T0N983</accession>
<evidence type="ECO:0000256" key="5">
    <source>
        <dbReference type="ARBA" id="ARBA00022989"/>
    </source>
</evidence>
<evidence type="ECO:0000256" key="1">
    <source>
        <dbReference type="ARBA" id="ARBA00004651"/>
    </source>
</evidence>
<feature type="transmembrane region" description="Helical" evidence="7">
    <location>
        <begin position="283"/>
        <end position="303"/>
    </location>
</feature>
<dbReference type="InterPro" id="IPR005524">
    <property type="entry name" value="DUF318"/>
</dbReference>
<dbReference type="EMBL" id="CP033220">
    <property type="protein sequence ID" value="AZV80614.1"/>
    <property type="molecule type" value="Genomic_DNA"/>
</dbReference>
<evidence type="ECO:0000256" key="3">
    <source>
        <dbReference type="ARBA" id="ARBA00022475"/>
    </source>
</evidence>
<feature type="transmembrane region" description="Helical" evidence="7">
    <location>
        <begin position="144"/>
        <end position="164"/>
    </location>
</feature>
<dbReference type="GO" id="GO:0005886">
    <property type="term" value="C:plasma membrane"/>
    <property type="evidence" value="ECO:0007669"/>
    <property type="project" value="UniProtKB-SubCell"/>
</dbReference>
<geneLocation type="plasmid" evidence="8 9">
    <name>pW43A</name>
</geneLocation>
<dbReference type="Proteomes" id="UP000283063">
    <property type="component" value="Plasmid pW43A"/>
</dbReference>